<proteinExistence type="predicted"/>
<dbReference type="AlphaFoldDB" id="A0A9J5Y3X9"/>
<name>A0A9J5Y3X9_SOLCO</name>
<protein>
    <recommendedName>
        <fullName evidence="3">TF-B3 domain-containing protein</fullName>
    </recommendedName>
</protein>
<evidence type="ECO:0008006" key="3">
    <source>
        <dbReference type="Google" id="ProtNLM"/>
    </source>
</evidence>
<dbReference type="EMBL" id="JACXVP010000007">
    <property type="protein sequence ID" value="KAG5593972.1"/>
    <property type="molecule type" value="Genomic_DNA"/>
</dbReference>
<evidence type="ECO:0000313" key="2">
    <source>
        <dbReference type="Proteomes" id="UP000824120"/>
    </source>
</evidence>
<organism evidence="1 2">
    <name type="scientific">Solanum commersonii</name>
    <name type="common">Commerson's wild potato</name>
    <name type="synonym">Commerson's nightshade</name>
    <dbReference type="NCBI Taxonomy" id="4109"/>
    <lineage>
        <taxon>Eukaryota</taxon>
        <taxon>Viridiplantae</taxon>
        <taxon>Streptophyta</taxon>
        <taxon>Embryophyta</taxon>
        <taxon>Tracheophyta</taxon>
        <taxon>Spermatophyta</taxon>
        <taxon>Magnoliopsida</taxon>
        <taxon>eudicotyledons</taxon>
        <taxon>Gunneridae</taxon>
        <taxon>Pentapetalae</taxon>
        <taxon>asterids</taxon>
        <taxon>lamiids</taxon>
        <taxon>Solanales</taxon>
        <taxon>Solanaceae</taxon>
        <taxon>Solanoideae</taxon>
        <taxon>Solaneae</taxon>
        <taxon>Solanum</taxon>
    </lineage>
</organism>
<sequence length="125" mass="14557">MNTTTHSTHVQGPRKIRKTITQFEQLTRLLVLPFAFALAHVFPHWMEGMVQLVEEGNMHRFELLDVTEENNSKNYEGAYVVKMKPCKDYAIVCADLFKNRGLSYGDEIELCWDTNSLNFKFKLIN</sequence>
<gene>
    <name evidence="1" type="ORF">H5410_035204</name>
</gene>
<dbReference type="PANTHER" id="PTHR36264">
    <property type="entry name" value="SET DOMAIN-CONTAINING PROTEIN"/>
    <property type="match status" value="1"/>
</dbReference>
<dbReference type="OrthoDB" id="1915967at2759"/>
<accession>A0A9J5Y3X9</accession>
<evidence type="ECO:0000313" key="1">
    <source>
        <dbReference type="EMBL" id="KAG5593972.1"/>
    </source>
</evidence>
<comment type="caution">
    <text evidence="1">The sequence shown here is derived from an EMBL/GenBank/DDBJ whole genome shotgun (WGS) entry which is preliminary data.</text>
</comment>
<dbReference type="Proteomes" id="UP000824120">
    <property type="component" value="Chromosome 7"/>
</dbReference>
<keyword evidence="2" id="KW-1185">Reference proteome</keyword>
<reference evidence="1 2" key="1">
    <citation type="submission" date="2020-09" db="EMBL/GenBank/DDBJ databases">
        <title>De no assembly of potato wild relative species, Solanum commersonii.</title>
        <authorList>
            <person name="Cho K."/>
        </authorList>
    </citation>
    <scope>NUCLEOTIDE SEQUENCE [LARGE SCALE GENOMIC DNA]</scope>
    <source>
        <strain evidence="1">LZ3.2</strain>
        <tissue evidence="1">Leaf</tissue>
    </source>
</reference>
<dbReference type="PANTHER" id="PTHR36264:SF5">
    <property type="entry name" value="SET DOMAIN-CONTAINING PROTEIN"/>
    <property type="match status" value="1"/>
</dbReference>